<feature type="signal peptide" evidence="2">
    <location>
        <begin position="1"/>
        <end position="25"/>
    </location>
</feature>
<feature type="region of interest" description="Disordered" evidence="1">
    <location>
        <begin position="24"/>
        <end position="115"/>
    </location>
</feature>
<proteinExistence type="predicted"/>
<dbReference type="STRING" id="1238182.C882_1539"/>
<dbReference type="RefSeq" id="WP_009538529.1">
    <property type="nucleotide sequence ID" value="NZ_ANHY01000002.1"/>
</dbReference>
<feature type="compositionally biased region" description="Basic and acidic residues" evidence="1">
    <location>
        <begin position="28"/>
        <end position="40"/>
    </location>
</feature>
<dbReference type="Proteomes" id="UP000009881">
    <property type="component" value="Unassembled WGS sequence"/>
</dbReference>
<dbReference type="AlphaFoldDB" id="K9H576"/>
<evidence type="ECO:0000313" key="3">
    <source>
        <dbReference type="EMBL" id="EKV32702.1"/>
    </source>
</evidence>
<feature type="chain" id="PRO_5003931506" evidence="2">
    <location>
        <begin position="26"/>
        <end position="115"/>
    </location>
</feature>
<comment type="caution">
    <text evidence="3">The sequence shown here is derived from an EMBL/GenBank/DDBJ whole genome shotgun (WGS) entry which is preliminary data.</text>
</comment>
<keyword evidence="2" id="KW-0732">Signal</keyword>
<feature type="compositionally biased region" description="Acidic residues" evidence="1">
    <location>
        <begin position="77"/>
        <end position="93"/>
    </location>
</feature>
<feature type="compositionally biased region" description="Acidic residues" evidence="1">
    <location>
        <begin position="103"/>
        <end position="115"/>
    </location>
</feature>
<gene>
    <name evidence="3" type="ORF">C882_1539</name>
</gene>
<reference evidence="3 4" key="1">
    <citation type="journal article" date="2013" name="Genome Announc.">
        <title>Draft Genome Sequence of an Alphaproteobacterium, Caenispirillum salinarum AK4(T), Isolated from a Solar Saltern.</title>
        <authorList>
            <person name="Khatri I."/>
            <person name="Singh A."/>
            <person name="Korpole S."/>
            <person name="Pinnaka A.K."/>
            <person name="Subramanian S."/>
        </authorList>
    </citation>
    <scope>NUCLEOTIDE SEQUENCE [LARGE SCALE GENOMIC DNA]</scope>
    <source>
        <strain evidence="3 4">AK4</strain>
    </source>
</reference>
<evidence type="ECO:0000256" key="2">
    <source>
        <dbReference type="SAM" id="SignalP"/>
    </source>
</evidence>
<organism evidence="3 4">
    <name type="scientific">Caenispirillum salinarum AK4</name>
    <dbReference type="NCBI Taxonomy" id="1238182"/>
    <lineage>
        <taxon>Bacteria</taxon>
        <taxon>Pseudomonadati</taxon>
        <taxon>Pseudomonadota</taxon>
        <taxon>Alphaproteobacteria</taxon>
        <taxon>Rhodospirillales</taxon>
        <taxon>Novispirillaceae</taxon>
        <taxon>Caenispirillum</taxon>
    </lineage>
</organism>
<evidence type="ECO:0000256" key="1">
    <source>
        <dbReference type="SAM" id="MobiDB-lite"/>
    </source>
</evidence>
<sequence>MRTRFKTAALAASAAAMLAAAPAMATGDMDKQSADAEIKVPEQSAATDEEKDALAHRAADENGASPADPALSKNVDQNDDGDLIATGEDEPEGGYDGSVSENVDQDGDGNLIVED</sequence>
<accession>K9H576</accession>
<dbReference type="EMBL" id="ANHY01000002">
    <property type="protein sequence ID" value="EKV32702.1"/>
    <property type="molecule type" value="Genomic_DNA"/>
</dbReference>
<evidence type="ECO:0000313" key="4">
    <source>
        <dbReference type="Proteomes" id="UP000009881"/>
    </source>
</evidence>
<protein>
    <submittedName>
        <fullName evidence="3">Uncharacterized protein</fullName>
    </submittedName>
</protein>
<keyword evidence="4" id="KW-1185">Reference proteome</keyword>
<name>K9H576_9PROT</name>